<dbReference type="InterPro" id="IPR018392">
    <property type="entry name" value="LysM"/>
</dbReference>
<accession>A0A8S5LCF7</accession>
<dbReference type="Pfam" id="PF01476">
    <property type="entry name" value="LysM"/>
    <property type="match status" value="1"/>
</dbReference>
<dbReference type="SMART" id="SM00257">
    <property type="entry name" value="LysM"/>
    <property type="match status" value="1"/>
</dbReference>
<organism evidence="2">
    <name type="scientific">Siphoviridae sp. ctYKh4</name>
    <dbReference type="NCBI Taxonomy" id="2823586"/>
    <lineage>
        <taxon>Viruses</taxon>
        <taxon>Duplodnaviria</taxon>
        <taxon>Heunggongvirae</taxon>
        <taxon>Uroviricota</taxon>
        <taxon>Caudoviricetes</taxon>
    </lineage>
</organism>
<feature type="domain" description="LysM" evidence="1">
    <location>
        <begin position="26"/>
        <end position="75"/>
    </location>
</feature>
<name>A0A8S5LCF7_9CAUD</name>
<evidence type="ECO:0000259" key="1">
    <source>
        <dbReference type="PROSITE" id="PS51782"/>
    </source>
</evidence>
<protein>
    <submittedName>
        <fullName evidence="2">LysM domain/BON superfamily protein</fullName>
    </submittedName>
</protein>
<proteinExistence type="predicted"/>
<evidence type="ECO:0000313" key="2">
    <source>
        <dbReference type="EMBL" id="DAD67615.1"/>
    </source>
</evidence>
<dbReference type="Gene3D" id="3.10.350.10">
    <property type="entry name" value="LysM domain"/>
    <property type="match status" value="1"/>
</dbReference>
<dbReference type="CDD" id="cd00118">
    <property type="entry name" value="LysM"/>
    <property type="match status" value="1"/>
</dbReference>
<sequence>MAESSYYPKEKPKKKSCIMLNCSDFDEYAVVKGDCLWNITKRYYGKTSIPVCCKIAEVNGIENPNLIYPGQIIKLPKGKVIQ</sequence>
<dbReference type="SUPFAM" id="SSF54106">
    <property type="entry name" value="LysM domain"/>
    <property type="match status" value="1"/>
</dbReference>
<dbReference type="InterPro" id="IPR036779">
    <property type="entry name" value="LysM_dom_sf"/>
</dbReference>
<dbReference type="EMBL" id="BK014682">
    <property type="protein sequence ID" value="DAD67615.1"/>
    <property type="molecule type" value="Genomic_DNA"/>
</dbReference>
<reference evidence="2" key="1">
    <citation type="journal article" date="2021" name="Proc. Natl. Acad. Sci. U.S.A.">
        <title>A Catalog of Tens of Thousands of Viruses from Human Metagenomes Reveals Hidden Associations with Chronic Diseases.</title>
        <authorList>
            <person name="Tisza M.J."/>
            <person name="Buck C.B."/>
        </authorList>
    </citation>
    <scope>NUCLEOTIDE SEQUENCE</scope>
    <source>
        <strain evidence="2">CtYKh4</strain>
    </source>
</reference>
<dbReference type="PROSITE" id="PS51782">
    <property type="entry name" value="LYSM"/>
    <property type="match status" value="1"/>
</dbReference>